<keyword evidence="4 6" id="KW-1133">Transmembrane helix</keyword>
<evidence type="ECO:0000256" key="6">
    <source>
        <dbReference type="RuleBase" id="RU367022"/>
    </source>
</evidence>
<protein>
    <recommendedName>
        <fullName evidence="6">Copper transport protein</fullName>
    </recommendedName>
</protein>
<keyword evidence="6" id="KW-0813">Transport</keyword>
<keyword evidence="3 6" id="KW-0812">Transmembrane</keyword>
<feature type="transmembrane region" description="Helical" evidence="6">
    <location>
        <begin position="93"/>
        <end position="112"/>
    </location>
</feature>
<dbReference type="Pfam" id="PF04145">
    <property type="entry name" value="Ctr"/>
    <property type="match status" value="1"/>
</dbReference>
<evidence type="ECO:0000313" key="7">
    <source>
        <dbReference type="EMBL" id="KAK0667308.1"/>
    </source>
</evidence>
<evidence type="ECO:0000256" key="5">
    <source>
        <dbReference type="ARBA" id="ARBA00023136"/>
    </source>
</evidence>
<comment type="caution">
    <text evidence="7">The sequence shown here is derived from an EMBL/GenBank/DDBJ whole genome shotgun (WGS) entry which is preliminary data.</text>
</comment>
<comment type="subcellular location">
    <subcellularLocation>
        <location evidence="1 6">Membrane</location>
        <topology evidence="1 6">Multi-pass membrane protein</topology>
    </subcellularLocation>
</comment>
<dbReference type="PANTHER" id="PTHR12483:SF73">
    <property type="entry name" value="COPPER TRANSPORT PROTEIN CTR3"/>
    <property type="match status" value="1"/>
</dbReference>
<dbReference type="PANTHER" id="PTHR12483">
    <property type="entry name" value="SOLUTE CARRIER FAMILY 31 COPPER TRANSPORTERS"/>
    <property type="match status" value="1"/>
</dbReference>
<accession>A0AA39ZBH9</accession>
<feature type="transmembrane region" description="Helical" evidence="6">
    <location>
        <begin position="156"/>
        <end position="188"/>
    </location>
</feature>
<evidence type="ECO:0000256" key="1">
    <source>
        <dbReference type="ARBA" id="ARBA00004141"/>
    </source>
</evidence>
<dbReference type="GO" id="GO:0016020">
    <property type="term" value="C:membrane"/>
    <property type="evidence" value="ECO:0007669"/>
    <property type="project" value="UniProtKB-SubCell"/>
</dbReference>
<dbReference type="InterPro" id="IPR007274">
    <property type="entry name" value="Cop_transporter"/>
</dbReference>
<keyword evidence="8" id="KW-1185">Reference proteome</keyword>
<dbReference type="EMBL" id="JAULSY010000074">
    <property type="protein sequence ID" value="KAK0667308.1"/>
    <property type="molecule type" value="Genomic_DNA"/>
</dbReference>
<comment type="similarity">
    <text evidence="2 6">Belongs to the copper transporter (Ctr) (TC 1.A.56) family. SLC31A subfamily.</text>
</comment>
<dbReference type="Proteomes" id="UP001174997">
    <property type="component" value="Unassembled WGS sequence"/>
</dbReference>
<keyword evidence="5 6" id="KW-0472">Membrane</keyword>
<keyword evidence="6" id="KW-0187">Copper transport</keyword>
<organism evidence="7 8">
    <name type="scientific">Cercophora samala</name>
    <dbReference type="NCBI Taxonomy" id="330535"/>
    <lineage>
        <taxon>Eukaryota</taxon>
        <taxon>Fungi</taxon>
        <taxon>Dikarya</taxon>
        <taxon>Ascomycota</taxon>
        <taxon>Pezizomycotina</taxon>
        <taxon>Sordariomycetes</taxon>
        <taxon>Sordariomycetidae</taxon>
        <taxon>Sordariales</taxon>
        <taxon>Lasiosphaeriaceae</taxon>
        <taxon>Cercophora</taxon>
    </lineage>
</organism>
<dbReference type="GO" id="GO:0005375">
    <property type="term" value="F:copper ion transmembrane transporter activity"/>
    <property type="evidence" value="ECO:0007669"/>
    <property type="project" value="UniProtKB-UniRule"/>
</dbReference>
<name>A0AA39ZBH9_9PEZI</name>
<keyword evidence="6" id="KW-0406">Ion transport</keyword>
<reference evidence="7" key="1">
    <citation type="submission" date="2023-06" db="EMBL/GenBank/DDBJ databases">
        <title>Genome-scale phylogeny and comparative genomics of the fungal order Sordariales.</title>
        <authorList>
            <consortium name="Lawrence Berkeley National Laboratory"/>
            <person name="Hensen N."/>
            <person name="Bonometti L."/>
            <person name="Westerberg I."/>
            <person name="Brannstrom I.O."/>
            <person name="Guillou S."/>
            <person name="Cros-Aarteil S."/>
            <person name="Calhoun S."/>
            <person name="Haridas S."/>
            <person name="Kuo A."/>
            <person name="Mondo S."/>
            <person name="Pangilinan J."/>
            <person name="Riley R."/>
            <person name="Labutti K."/>
            <person name="Andreopoulos B."/>
            <person name="Lipzen A."/>
            <person name="Chen C."/>
            <person name="Yanf M."/>
            <person name="Daum C."/>
            <person name="Ng V."/>
            <person name="Clum A."/>
            <person name="Steindorff A."/>
            <person name="Ohm R."/>
            <person name="Martin F."/>
            <person name="Silar P."/>
            <person name="Natvig D."/>
            <person name="Lalanne C."/>
            <person name="Gautier V."/>
            <person name="Ament-Velasquez S.L."/>
            <person name="Kruys A."/>
            <person name="Hutchinson M.I."/>
            <person name="Powell A.J."/>
            <person name="Barry K."/>
            <person name="Miller A.N."/>
            <person name="Grigoriev I.V."/>
            <person name="Debuchy R."/>
            <person name="Gladieux P."/>
            <person name="Thoren M.H."/>
            <person name="Johannesson H."/>
        </authorList>
    </citation>
    <scope>NUCLEOTIDE SEQUENCE</scope>
    <source>
        <strain evidence="7">CBS 307.81</strain>
    </source>
</reference>
<evidence type="ECO:0000256" key="3">
    <source>
        <dbReference type="ARBA" id="ARBA00022692"/>
    </source>
</evidence>
<evidence type="ECO:0000256" key="2">
    <source>
        <dbReference type="ARBA" id="ARBA00006921"/>
    </source>
</evidence>
<gene>
    <name evidence="7" type="ORF">QBC41DRAFT_396176</name>
</gene>
<evidence type="ECO:0000256" key="4">
    <source>
        <dbReference type="ARBA" id="ARBA00022989"/>
    </source>
</evidence>
<dbReference type="AlphaFoldDB" id="A0AA39ZBH9"/>
<keyword evidence="6" id="KW-0186">Copper</keyword>
<proteinExistence type="inferred from homology"/>
<sequence length="216" mass="24004">MPPSFLNAGGPNVTLPFHLPQLLNTTARHVVNSSALAKTSPAAMTVQLPQPRPPYLPIPPQPAYITNPPCSVMNWETTHACFLSRSWQIRSDAMFAATCLGTVLLCFALEFARRLGRTYDRAVYARRRRRGDEREEDFNLTLWEQSVRAGIKMLELAIGVVLGLLVASFNGFLILSLLLGWGVAFWAFRWDMGRGLGGRRRGSRVRGTGESTILGF</sequence>
<evidence type="ECO:0000313" key="8">
    <source>
        <dbReference type="Proteomes" id="UP001174997"/>
    </source>
</evidence>